<evidence type="ECO:0000313" key="2">
    <source>
        <dbReference type="Proteomes" id="UP000827872"/>
    </source>
</evidence>
<accession>A0ACB8EVZ1</accession>
<evidence type="ECO:0000313" key="1">
    <source>
        <dbReference type="EMBL" id="KAH7996715.1"/>
    </source>
</evidence>
<name>A0ACB8EVZ1_9SAUR</name>
<organism evidence="1 2">
    <name type="scientific">Sphaerodactylus townsendi</name>
    <dbReference type="NCBI Taxonomy" id="933632"/>
    <lineage>
        <taxon>Eukaryota</taxon>
        <taxon>Metazoa</taxon>
        <taxon>Chordata</taxon>
        <taxon>Craniata</taxon>
        <taxon>Vertebrata</taxon>
        <taxon>Euteleostomi</taxon>
        <taxon>Lepidosauria</taxon>
        <taxon>Squamata</taxon>
        <taxon>Bifurcata</taxon>
        <taxon>Gekkota</taxon>
        <taxon>Sphaerodactylidae</taxon>
        <taxon>Sphaerodactylus</taxon>
    </lineage>
</organism>
<keyword evidence="2" id="KW-1185">Reference proteome</keyword>
<protein>
    <submittedName>
        <fullName evidence="1">Uncharacterized protein</fullName>
    </submittedName>
</protein>
<comment type="caution">
    <text evidence="1">The sequence shown here is derived from an EMBL/GenBank/DDBJ whole genome shotgun (WGS) entry which is preliminary data.</text>
</comment>
<gene>
    <name evidence="1" type="ORF">K3G42_010372</name>
</gene>
<sequence length="348" mass="39629">MTSMKTSQYVGILALLLHFKWTWVGILVMDDDNGERIVQTLSSMFSDHGICIALIERCPRSNFADELLNMGHQGVRMITKVMESKSNVFVLFGQSYSVNDLRWLPRLSEGHWGTKGKVYILSSQMDFISTVYQRTWEADIIHGVLSFTVHSSDLPKFQNYVMNRNPSNAKGNGFIKDFWQNTFACVFQDQILNDVKDDICTGEEKLESLSGLIFEMTMTRHSYSIYRAVYAVAHAVHAMQSLHSKHRMMMNRKGLTLPGQDQWQVKVGEWKPRLLQNVPSPINGEIITWPSWFNQVQPISVCSASCPPGYSKRVKEGEQFCCYDCIPCPEGKISDQKGKKYGQSDPAI</sequence>
<proteinExistence type="predicted"/>
<reference evidence="1" key="1">
    <citation type="submission" date="2021-08" db="EMBL/GenBank/DDBJ databases">
        <title>The first chromosome-level gecko genome reveals the dynamic sex chromosomes of Neotropical dwarf geckos (Sphaerodactylidae: Sphaerodactylus).</title>
        <authorList>
            <person name="Pinto B.J."/>
            <person name="Keating S.E."/>
            <person name="Gamble T."/>
        </authorList>
    </citation>
    <scope>NUCLEOTIDE SEQUENCE</scope>
    <source>
        <strain evidence="1">TG3544</strain>
    </source>
</reference>
<dbReference type="EMBL" id="CM037628">
    <property type="protein sequence ID" value="KAH7996715.1"/>
    <property type="molecule type" value="Genomic_DNA"/>
</dbReference>
<dbReference type="Proteomes" id="UP000827872">
    <property type="component" value="Linkage Group LG15"/>
</dbReference>